<dbReference type="RefSeq" id="WP_104838489.1">
    <property type="nucleotide sequence ID" value="NZ_CP026606.1"/>
</dbReference>
<gene>
    <name evidence="3" type="primary">rfaF_1</name>
    <name evidence="4" type="ORF">HNP94_000647</name>
    <name evidence="5" type="ORF">HNP96_000368</name>
    <name evidence="3" type="ORF">MMJJ_17650</name>
</gene>
<reference evidence="3" key="2">
    <citation type="submission" date="2018-02" db="EMBL/GenBank/DDBJ databases">
        <title>Complete genome sequence of the Methanococcus maripaludis type strain JJ (DSM 2067), a model for selenoprotein synthesis in Archaea.</title>
        <authorList>
            <person name="Poehlein A."/>
            <person name="Heym D."/>
            <person name="Quitzke V."/>
            <person name="Fersch J."/>
            <person name="Daniel R."/>
            <person name="Rother M."/>
        </authorList>
    </citation>
    <scope>NUCLEOTIDE SEQUENCE [LARGE SCALE GENOMIC DNA]</scope>
    <source>
        <strain evidence="3">DSM 2067</strain>
    </source>
</reference>
<evidence type="ECO:0000313" key="4">
    <source>
        <dbReference type="EMBL" id="MBA2863647.1"/>
    </source>
</evidence>
<evidence type="ECO:0000313" key="8">
    <source>
        <dbReference type="Proteomes" id="UP000590564"/>
    </source>
</evidence>
<dbReference type="Proteomes" id="UP000590564">
    <property type="component" value="Unassembled WGS sequence"/>
</dbReference>
<evidence type="ECO:0000313" key="5">
    <source>
        <dbReference type="EMBL" id="MBB6496347.1"/>
    </source>
</evidence>
<dbReference type="KEGG" id="mmad:MMJJ_17650"/>
<evidence type="ECO:0000256" key="1">
    <source>
        <dbReference type="ARBA" id="ARBA00022676"/>
    </source>
</evidence>
<evidence type="ECO:0000313" key="6">
    <source>
        <dbReference type="Proteomes" id="UP000239462"/>
    </source>
</evidence>
<dbReference type="PANTHER" id="PTHR30160:SF7">
    <property type="entry name" value="ADP-HEPTOSE--LPS HEPTOSYLTRANSFERASE 2"/>
    <property type="match status" value="1"/>
</dbReference>
<dbReference type="EC" id="2.-.-.-" evidence="3"/>
<accession>A0A2L1CDH0</accession>
<organism evidence="3 6">
    <name type="scientific">Methanococcus maripaludis</name>
    <name type="common">Methanococcus deltae</name>
    <dbReference type="NCBI Taxonomy" id="39152"/>
    <lineage>
        <taxon>Archaea</taxon>
        <taxon>Methanobacteriati</taxon>
        <taxon>Methanobacteriota</taxon>
        <taxon>Methanomada group</taxon>
        <taxon>Methanococci</taxon>
        <taxon>Methanococcales</taxon>
        <taxon>Methanococcaceae</taxon>
        <taxon>Methanococcus</taxon>
    </lineage>
</organism>
<dbReference type="EMBL" id="CP026606">
    <property type="protein sequence ID" value="AVB77136.1"/>
    <property type="molecule type" value="Genomic_DNA"/>
</dbReference>
<dbReference type="GO" id="GO:0005829">
    <property type="term" value="C:cytosol"/>
    <property type="evidence" value="ECO:0007669"/>
    <property type="project" value="TreeGrafter"/>
</dbReference>
<dbReference type="Proteomes" id="UP000567099">
    <property type="component" value="Unassembled WGS sequence"/>
</dbReference>
<dbReference type="GeneID" id="36102847"/>
<dbReference type="PANTHER" id="PTHR30160">
    <property type="entry name" value="TETRAACYLDISACCHARIDE 4'-KINASE-RELATED"/>
    <property type="match status" value="1"/>
</dbReference>
<dbReference type="EMBL" id="JACHED010000001">
    <property type="protein sequence ID" value="MBB6496347.1"/>
    <property type="molecule type" value="Genomic_DNA"/>
</dbReference>
<reference evidence="4 7" key="3">
    <citation type="submission" date="2020-07" db="EMBL/GenBank/DDBJ databases">
        <title>Genomic Encyclopedia of Type Strains, Phase IV (KMG-V): Genome sequencing to study the core and pangenomes of soil and plant-associated prokaryotes.</title>
        <authorList>
            <person name="Whitman W."/>
        </authorList>
    </citation>
    <scope>NUCLEOTIDE SEQUENCE [LARGE SCALE GENOMIC DNA]</scope>
    <source>
        <strain evidence="4 7">C13</strain>
        <strain evidence="5 8">D1</strain>
    </source>
</reference>
<reference evidence="6" key="1">
    <citation type="journal article" date="2018" name="Genome Announc.">
        <title>Complete Genome Sequence of the Methanococcus maripaludis Type Strain JJ (DSM 2067), a Model for Selenoprotein Synthesis in Archaea.</title>
        <authorList>
            <person name="Poehlein A."/>
            <person name="Heym D."/>
            <person name="Quitzke V."/>
            <person name="Fersch J."/>
            <person name="Daniel R."/>
            <person name="Rother M."/>
        </authorList>
    </citation>
    <scope>NUCLEOTIDE SEQUENCE [LARGE SCALE GENOMIC DNA]</scope>
    <source>
        <strain evidence="6">DSM 2067</strain>
    </source>
</reference>
<dbReference type="Proteomes" id="UP000239462">
    <property type="component" value="Chromosome"/>
</dbReference>
<evidence type="ECO:0000256" key="2">
    <source>
        <dbReference type="ARBA" id="ARBA00022679"/>
    </source>
</evidence>
<protein>
    <submittedName>
        <fullName evidence="3">ADP-heptose--LPS heptosyltransferase 2</fullName>
        <ecNumber evidence="3">2.-.-.-</ecNumber>
    </submittedName>
    <submittedName>
        <fullName evidence="4">Lipopolysaccharide heptosyltransferase II</fullName>
    </submittedName>
</protein>
<dbReference type="AlphaFoldDB" id="A0A2L1CDH0"/>
<dbReference type="EMBL" id="JACDUO010000001">
    <property type="protein sequence ID" value="MBA2863647.1"/>
    <property type="molecule type" value="Genomic_DNA"/>
</dbReference>
<dbReference type="InterPro" id="IPR002201">
    <property type="entry name" value="Glyco_trans_9"/>
</dbReference>
<sequence length="349" mass="40027">MKILLFKIGAIGDTLMTTPLIKNLKDNFPDAKLHYLIGNYSHEVLKGNCYLDNTITFDEDIFFKKRFFDWINLIFKIRKENYDVVFVLDKHLIFNFTSLLFGIKKRIGFDRFNEGKFLTYQVPYFGRKHEIFYYLDLIKGLGINSEHKNCNMDLFLDKNDMDFADNFWNENSLNSKLVVGICPGGAKNIGVGDDDLRRWSNENYIELISNLNEKGFEVLLIGGNTDKELEKQIFKKNTCVSAIGKTTLKQSAALLKKCNIVVCNDSGPMHLAASVNKKVLSIFGPTHPCEKAPLHKKSTFLWKQVGCSPCYDLWGKFPKPCPYGKKCMENITVEDVFDTIQKSVDESKL</sequence>
<dbReference type="CDD" id="cd03789">
    <property type="entry name" value="GT9_LPS_heptosyltransferase"/>
    <property type="match status" value="1"/>
</dbReference>
<proteinExistence type="predicted"/>
<keyword evidence="1" id="KW-0328">Glycosyltransferase</keyword>
<dbReference type="SUPFAM" id="SSF53756">
    <property type="entry name" value="UDP-Glycosyltransferase/glycogen phosphorylase"/>
    <property type="match status" value="1"/>
</dbReference>
<dbReference type="Gene3D" id="3.40.50.2000">
    <property type="entry name" value="Glycogen Phosphorylase B"/>
    <property type="match status" value="2"/>
</dbReference>
<name>A0A2L1CDH0_METMI</name>
<dbReference type="Pfam" id="PF01075">
    <property type="entry name" value="Glyco_transf_9"/>
    <property type="match status" value="1"/>
</dbReference>
<dbReference type="InterPro" id="IPR051199">
    <property type="entry name" value="LPS_LOS_Heptosyltrfase"/>
</dbReference>
<evidence type="ECO:0000313" key="3">
    <source>
        <dbReference type="EMBL" id="AVB77136.1"/>
    </source>
</evidence>
<evidence type="ECO:0000313" key="7">
    <source>
        <dbReference type="Proteomes" id="UP000567099"/>
    </source>
</evidence>
<dbReference type="GO" id="GO:0008713">
    <property type="term" value="F:ADP-heptose-lipopolysaccharide heptosyltransferase activity"/>
    <property type="evidence" value="ECO:0007669"/>
    <property type="project" value="TreeGrafter"/>
</dbReference>
<keyword evidence="2 3" id="KW-0808">Transferase</keyword>